<evidence type="ECO:0000256" key="2">
    <source>
        <dbReference type="SAM" id="Phobius"/>
    </source>
</evidence>
<feature type="region of interest" description="Disordered" evidence="1">
    <location>
        <begin position="1"/>
        <end position="24"/>
    </location>
</feature>
<feature type="transmembrane region" description="Helical" evidence="2">
    <location>
        <begin position="96"/>
        <end position="114"/>
    </location>
</feature>
<keyword evidence="2" id="KW-1133">Transmembrane helix</keyword>
<evidence type="ECO:0008006" key="5">
    <source>
        <dbReference type="Google" id="ProtNLM"/>
    </source>
</evidence>
<evidence type="ECO:0000313" key="3">
    <source>
        <dbReference type="EMBL" id="TWU55186.1"/>
    </source>
</evidence>
<feature type="transmembrane region" description="Helical" evidence="2">
    <location>
        <begin position="32"/>
        <end position="52"/>
    </location>
</feature>
<evidence type="ECO:0000256" key="1">
    <source>
        <dbReference type="SAM" id="MobiDB-lite"/>
    </source>
</evidence>
<feature type="compositionally biased region" description="Basic and acidic residues" evidence="1">
    <location>
        <begin position="10"/>
        <end position="24"/>
    </location>
</feature>
<keyword evidence="2" id="KW-0472">Membrane</keyword>
<gene>
    <name evidence="3" type="ORF">Poly59_14820</name>
</gene>
<dbReference type="RefSeq" id="WP_146533427.1">
    <property type="nucleotide sequence ID" value="NZ_SJPX01000002.1"/>
</dbReference>
<keyword evidence="4" id="KW-1185">Reference proteome</keyword>
<dbReference type="Proteomes" id="UP000317977">
    <property type="component" value="Unassembled WGS sequence"/>
</dbReference>
<organism evidence="3 4">
    <name type="scientific">Rubripirellula reticaptiva</name>
    <dbReference type="NCBI Taxonomy" id="2528013"/>
    <lineage>
        <taxon>Bacteria</taxon>
        <taxon>Pseudomonadati</taxon>
        <taxon>Planctomycetota</taxon>
        <taxon>Planctomycetia</taxon>
        <taxon>Pirellulales</taxon>
        <taxon>Pirellulaceae</taxon>
        <taxon>Rubripirellula</taxon>
    </lineage>
</organism>
<protein>
    <recommendedName>
        <fullName evidence="5">VanZ like family protein</fullName>
    </recommendedName>
</protein>
<accession>A0A5C6F546</accession>
<keyword evidence="2" id="KW-0812">Transmembrane</keyword>
<dbReference type="OrthoDB" id="255861at2"/>
<feature type="transmembrane region" description="Helical" evidence="2">
    <location>
        <begin position="126"/>
        <end position="146"/>
    </location>
</feature>
<sequence length="345" mass="38600">MTPRTTAPNDHQETGNDLEKDSRRPSESKRTVWILAVVSVIVVAALLMPIPLEGRTPSAIGNMVHAPLFAALTIAAIFLGDRWLAATWWSSRIVRMAATALTVFAFGIAIEFAQTLSGRTASFHDAIANGLGIGTGFCLSLAHTRVKSSPSDRRTPRILWGIAGFLIAIAWWGPVATLRDVLAMNRDFPLLASFETEAELERWYFSNTYGKRVRQDATLGDHSLEVEFSVNDHPSVTLTKLKHDWSGTQSIEADVTLDANHPQSEVELWINVIDYSKGKDFFDVFRKPFTIRRGEPTHLVISRNELMQPTAGRVLELDSVEYIEFQMIQPPMPTTVRVDFLRLRL</sequence>
<reference evidence="3 4" key="1">
    <citation type="submission" date="2019-02" db="EMBL/GenBank/DDBJ databases">
        <title>Deep-cultivation of Planctomycetes and their phenomic and genomic characterization uncovers novel biology.</title>
        <authorList>
            <person name="Wiegand S."/>
            <person name="Jogler M."/>
            <person name="Boedeker C."/>
            <person name="Pinto D."/>
            <person name="Vollmers J."/>
            <person name="Rivas-Marin E."/>
            <person name="Kohn T."/>
            <person name="Peeters S.H."/>
            <person name="Heuer A."/>
            <person name="Rast P."/>
            <person name="Oberbeckmann S."/>
            <person name="Bunk B."/>
            <person name="Jeske O."/>
            <person name="Meyerdierks A."/>
            <person name="Storesund J.E."/>
            <person name="Kallscheuer N."/>
            <person name="Luecker S."/>
            <person name="Lage O.M."/>
            <person name="Pohl T."/>
            <person name="Merkel B.J."/>
            <person name="Hornburger P."/>
            <person name="Mueller R.-W."/>
            <person name="Bruemmer F."/>
            <person name="Labrenz M."/>
            <person name="Spormann A.M."/>
            <person name="Op Den Camp H."/>
            <person name="Overmann J."/>
            <person name="Amann R."/>
            <person name="Jetten M.S.M."/>
            <person name="Mascher T."/>
            <person name="Medema M.H."/>
            <person name="Devos D.P."/>
            <person name="Kaster A.-K."/>
            <person name="Ovreas L."/>
            <person name="Rohde M."/>
            <person name="Galperin M.Y."/>
            <person name="Jogler C."/>
        </authorList>
    </citation>
    <scope>NUCLEOTIDE SEQUENCE [LARGE SCALE GENOMIC DNA]</scope>
    <source>
        <strain evidence="3 4">Poly59</strain>
    </source>
</reference>
<proteinExistence type="predicted"/>
<feature type="transmembrane region" description="Helical" evidence="2">
    <location>
        <begin position="158"/>
        <end position="175"/>
    </location>
</feature>
<dbReference type="Gene3D" id="2.60.120.430">
    <property type="entry name" value="Galactose-binding lectin"/>
    <property type="match status" value="1"/>
</dbReference>
<dbReference type="AlphaFoldDB" id="A0A5C6F546"/>
<feature type="transmembrane region" description="Helical" evidence="2">
    <location>
        <begin position="64"/>
        <end position="84"/>
    </location>
</feature>
<comment type="caution">
    <text evidence="3">The sequence shown here is derived from an EMBL/GenBank/DDBJ whole genome shotgun (WGS) entry which is preliminary data.</text>
</comment>
<evidence type="ECO:0000313" key="4">
    <source>
        <dbReference type="Proteomes" id="UP000317977"/>
    </source>
</evidence>
<name>A0A5C6F546_9BACT</name>
<dbReference type="EMBL" id="SJPX01000002">
    <property type="protein sequence ID" value="TWU55186.1"/>
    <property type="molecule type" value="Genomic_DNA"/>
</dbReference>